<gene>
    <name evidence="3" type="ORF">EOE65_08600</name>
</gene>
<dbReference type="AlphaFoldDB" id="A0A437Q9E7"/>
<dbReference type="InterPro" id="IPR000983">
    <property type="entry name" value="Bac_GSPG_pilin"/>
</dbReference>
<keyword evidence="2" id="KW-0812">Transmembrane</keyword>
<dbReference type="GO" id="GO:0015628">
    <property type="term" value="P:protein secretion by the type II secretion system"/>
    <property type="evidence" value="ECO:0007669"/>
    <property type="project" value="InterPro"/>
</dbReference>
<dbReference type="PANTHER" id="PTHR30093:SF47">
    <property type="entry name" value="TYPE IV PILUS NON-CORE MINOR PILIN PILE"/>
    <property type="match status" value="1"/>
</dbReference>
<dbReference type="NCBIfam" id="TIGR02532">
    <property type="entry name" value="IV_pilin_GFxxxE"/>
    <property type="match status" value="1"/>
</dbReference>
<keyword evidence="4" id="KW-1185">Reference proteome</keyword>
<dbReference type="GO" id="GO:0015627">
    <property type="term" value="C:type II protein secretion system complex"/>
    <property type="evidence" value="ECO:0007669"/>
    <property type="project" value="InterPro"/>
</dbReference>
<dbReference type="PANTHER" id="PTHR30093">
    <property type="entry name" value="GENERAL SECRETION PATHWAY PROTEIN G"/>
    <property type="match status" value="1"/>
</dbReference>
<sequence length="159" mass="17574">MKKYQKLQQSAGFSLVELMISVGVIAVLASIAYPSYQDYVESVNEATAISEITVIAGKIDQYFIVHNRLPNSLNQIGVPGDMLLDPWDTPYQYTVLATLKGKGKARKNKNLVPINTDYDLYSSGKDKRSVSPLTAKHSRDDIVRANNGGFIGLASDYER</sequence>
<reference evidence="3 4" key="1">
    <citation type="submission" date="2019-01" db="EMBL/GenBank/DDBJ databases">
        <authorList>
            <person name="Chen W.-M."/>
        </authorList>
    </citation>
    <scope>NUCLEOTIDE SEQUENCE [LARGE SCALE GENOMIC DNA]</scope>
    <source>
        <strain evidence="3 4">HPM-16</strain>
    </source>
</reference>
<protein>
    <submittedName>
        <fullName evidence="3">Prepilin-type N-terminal cleavage/methylation domain-containing protein</fullName>
    </submittedName>
</protein>
<evidence type="ECO:0000313" key="3">
    <source>
        <dbReference type="EMBL" id="RVU31057.1"/>
    </source>
</evidence>
<accession>A0A437Q9E7</accession>
<proteinExistence type="predicted"/>
<comment type="caution">
    <text evidence="3">The sequence shown here is derived from an EMBL/GenBank/DDBJ whole genome shotgun (WGS) entry which is preliminary data.</text>
</comment>
<evidence type="ECO:0000256" key="2">
    <source>
        <dbReference type="SAM" id="Phobius"/>
    </source>
</evidence>
<feature type="transmembrane region" description="Helical" evidence="2">
    <location>
        <begin position="12"/>
        <end position="33"/>
    </location>
</feature>
<organism evidence="3 4">
    <name type="scientific">Neptunomonas marina</name>
    <dbReference type="NCBI Taxonomy" id="1815562"/>
    <lineage>
        <taxon>Bacteria</taxon>
        <taxon>Pseudomonadati</taxon>
        <taxon>Pseudomonadota</taxon>
        <taxon>Gammaproteobacteria</taxon>
        <taxon>Oceanospirillales</taxon>
        <taxon>Oceanospirillaceae</taxon>
        <taxon>Neptunomonas</taxon>
    </lineage>
</organism>
<name>A0A437Q9E7_9GAMM</name>
<evidence type="ECO:0000313" key="4">
    <source>
        <dbReference type="Proteomes" id="UP000282818"/>
    </source>
</evidence>
<dbReference type="InterPro" id="IPR045584">
    <property type="entry name" value="Pilin-like"/>
</dbReference>
<dbReference type="RefSeq" id="WP_127693902.1">
    <property type="nucleotide sequence ID" value="NZ_SACQ01000003.1"/>
</dbReference>
<dbReference type="Pfam" id="PF07963">
    <property type="entry name" value="N_methyl"/>
    <property type="match status" value="1"/>
</dbReference>
<dbReference type="PRINTS" id="PR00813">
    <property type="entry name" value="BCTERIALGSPG"/>
</dbReference>
<dbReference type="Gene3D" id="3.30.700.10">
    <property type="entry name" value="Glycoprotein, Type 4 Pilin"/>
    <property type="match status" value="1"/>
</dbReference>
<keyword evidence="2" id="KW-0472">Membrane</keyword>
<evidence type="ECO:0000256" key="1">
    <source>
        <dbReference type="ARBA" id="ARBA00022481"/>
    </source>
</evidence>
<dbReference type="SUPFAM" id="SSF54523">
    <property type="entry name" value="Pili subunits"/>
    <property type="match status" value="1"/>
</dbReference>
<keyword evidence="1" id="KW-0488">Methylation</keyword>
<dbReference type="PROSITE" id="PS00409">
    <property type="entry name" value="PROKAR_NTER_METHYL"/>
    <property type="match status" value="1"/>
</dbReference>
<dbReference type="EMBL" id="SACQ01000003">
    <property type="protein sequence ID" value="RVU31057.1"/>
    <property type="molecule type" value="Genomic_DNA"/>
</dbReference>
<keyword evidence="2" id="KW-1133">Transmembrane helix</keyword>
<dbReference type="Proteomes" id="UP000282818">
    <property type="component" value="Unassembled WGS sequence"/>
</dbReference>
<dbReference type="InterPro" id="IPR012902">
    <property type="entry name" value="N_methyl_site"/>
</dbReference>